<dbReference type="EMBL" id="LDJL01000013">
    <property type="protein sequence ID" value="KRG68472.1"/>
    <property type="molecule type" value="Genomic_DNA"/>
</dbReference>
<dbReference type="AlphaFoldDB" id="A0A0R0CU97"/>
<organism evidence="1 2">
    <name type="scientific">Pseudoxanthomonas dokdonensis</name>
    <dbReference type="NCBI Taxonomy" id="344882"/>
    <lineage>
        <taxon>Bacteria</taxon>
        <taxon>Pseudomonadati</taxon>
        <taxon>Pseudomonadota</taxon>
        <taxon>Gammaproteobacteria</taxon>
        <taxon>Lysobacterales</taxon>
        <taxon>Lysobacteraceae</taxon>
        <taxon>Pseudoxanthomonas</taxon>
    </lineage>
</organism>
<proteinExistence type="predicted"/>
<keyword evidence="2" id="KW-1185">Reference proteome</keyword>
<evidence type="ECO:0000313" key="1">
    <source>
        <dbReference type="EMBL" id="KRG68472.1"/>
    </source>
</evidence>
<name>A0A0R0CU97_9GAMM</name>
<dbReference type="Pfam" id="PF11828">
    <property type="entry name" value="DUF3348"/>
    <property type="match status" value="1"/>
</dbReference>
<dbReference type="Proteomes" id="UP000052052">
    <property type="component" value="Unassembled WGS sequence"/>
</dbReference>
<evidence type="ECO:0008006" key="3">
    <source>
        <dbReference type="Google" id="ProtNLM"/>
    </source>
</evidence>
<dbReference type="STRING" id="344882.ABB29_12670"/>
<protein>
    <recommendedName>
        <fullName evidence="3">DUF3348 domain-containing protein</fullName>
    </recommendedName>
</protein>
<dbReference type="PATRIC" id="fig|344882.3.peg.911"/>
<sequence>MANVQQRTPVAGPAFIRQLAQLLQLDVPGCAQPLSERLSQWFDWNRAVALSRALDNPAVAAEPAATTSGSPADEYRRLREGLERSIARLDDPASIVMPPPRNRSDASGGRADFEPFRQHYLGLQRSMLAASGRLRGSLRDLLATRGADNARLAELDAVMEMTISPREQTLLASVPMLLGQHFARLRQAHVAASVSDAGELAGVVAAVEAGSVASDGAEPLAPTAPVTADSGAGADDEVWLASFRRHMQDVLRAELDVRFQPIEGLLAALRHSQAMPS</sequence>
<accession>A0A0R0CU97</accession>
<evidence type="ECO:0000313" key="2">
    <source>
        <dbReference type="Proteomes" id="UP000052052"/>
    </source>
</evidence>
<gene>
    <name evidence="1" type="ORF">ABB29_12670</name>
</gene>
<comment type="caution">
    <text evidence="1">The sequence shown here is derived from an EMBL/GenBank/DDBJ whole genome shotgun (WGS) entry which is preliminary data.</text>
</comment>
<reference evidence="1 2" key="1">
    <citation type="submission" date="2015-05" db="EMBL/GenBank/DDBJ databases">
        <title>Genome sequencing and analysis of members of genus Stenotrophomonas.</title>
        <authorList>
            <person name="Patil P.P."/>
            <person name="Midha S."/>
            <person name="Patil P.B."/>
        </authorList>
    </citation>
    <scope>NUCLEOTIDE SEQUENCE [LARGE SCALE GENOMIC DNA]</scope>
    <source>
        <strain evidence="1 2">DSM 21858</strain>
    </source>
</reference>
<dbReference type="InterPro" id="IPR021783">
    <property type="entry name" value="DUF3348"/>
</dbReference>